<dbReference type="SUPFAM" id="SSF89372">
    <property type="entry name" value="Fucose-specific lectin"/>
    <property type="match status" value="3"/>
</dbReference>
<dbReference type="Proteomes" id="UP001501490">
    <property type="component" value="Unassembled WGS sequence"/>
</dbReference>
<name>A0ABP6ZUH3_9ACTN</name>
<gene>
    <name evidence="1" type="ORF">GCM10022236_20820</name>
</gene>
<sequence>MHYGLGERRGQMAARSTRVTIHNETSQTLTHLSDSLDHGEWTDPLTPPATIPPGAVVWWQSESDGVATGTEGRAAYRIGTDPQGGGQFDIHWDNPYAGTNFYEQGISGPYGFYFEGGKGNNAEAIYHLIGDGRIAVPGYLPSIYGYHFPNKWPAEHITSITLPDPFGDILIGNASWGLCGGMSFASRDYFEARRPSPVQSVNPGGEGDPLFDYIVQRLGQSLNVGDAADFVKYADPLYPNTDDITGDGRDWVMAHTSWPGIRTIIDSGHPCPIGIVIGHLPDVTHMGHQVCVYAYQLRGQQLTLWVYDPNTPGGDDVTMSLDISRTDQQLIPVASTINVGGSINCFFTQSYEQRTPPITLTTHSESSLGAVARDPDQLDLFWVGPDGAIGSTFYNAAPGQSWGDHQPFAITPPGWAVPGGRVTSAGRTAQHLDVFCVGPDGAIASTWWDAAAGQSWADHQPFAITPPGAARAGSPVVAINRSPDHLDVFWIGPDGAIASTWWDAAPNCNWGDHQPFPITPPGAAGDRSGLTAVSRAADQLDVFWVGANGAVGSTWWNAAAGQNWGDHQPFPVSPPGAARADSALAAVGRTGTHLDVFWIGPDGAIASTWWDAAAGQNWSDHQPFPISPPGATQAGSPLAAVGRTANHLDVFWVGADGSIGTTWYDSAQGMGWADHQPFTIAGPGSAEPASHLAAVARTPEHLDVFWIGGDHAIGSTWYDSADGSHWGDHQPFAVTPPRAAIGPGSPIGTPSGFAVARDPDQLDVFWTDPDASVASTWWNAAPGQGWGDHEPFGVAGRGAAVAGGRVAAVGRTPNHLDVFWVGADGAIASNWFDLAPGCGWGDHNAFPITPSGAARADSPVAAVGRTPNHLDVFWIAPDGAIASTWWDSAPGCGWGDHQPFTVTPAGAARPGSDLTAVSRDPRQLDLFWIGGDGAIGSTWWNAAAGQSWGDHQPFPVTPPGAAGPGSGLTSVGRTPNHVDVFWIGPDFAVGSTWWDAAPGCNWSDHQPFPITGPGAARAGSPLSAVGRTHDHLDVFWIGPDSAVESTWWDVAPGCNWSDHQPFPISGPGAARAGSPLAAVARTADHLDVFWAGPRDAVDSNWWDAAPGCGWGDHSPFTAAGPPPIVPWPIGPHRRDGSPSG</sequence>
<dbReference type="EMBL" id="BAABAB010000014">
    <property type="protein sequence ID" value="GAA3618348.1"/>
    <property type="molecule type" value="Genomic_DNA"/>
</dbReference>
<evidence type="ECO:0008006" key="3">
    <source>
        <dbReference type="Google" id="ProtNLM"/>
    </source>
</evidence>
<proteinExistence type="predicted"/>
<protein>
    <recommendedName>
        <fullName evidence="3">Peptidase C39-like domain-containing protein</fullName>
    </recommendedName>
</protein>
<organism evidence="1 2">
    <name type="scientific">Microlunatus ginsengisoli</name>
    <dbReference type="NCBI Taxonomy" id="363863"/>
    <lineage>
        <taxon>Bacteria</taxon>
        <taxon>Bacillati</taxon>
        <taxon>Actinomycetota</taxon>
        <taxon>Actinomycetes</taxon>
        <taxon>Propionibacteriales</taxon>
        <taxon>Propionibacteriaceae</taxon>
        <taxon>Microlunatus</taxon>
    </lineage>
</organism>
<keyword evidence="2" id="KW-1185">Reference proteome</keyword>
<evidence type="ECO:0000313" key="1">
    <source>
        <dbReference type="EMBL" id="GAA3618348.1"/>
    </source>
</evidence>
<dbReference type="Gene3D" id="2.60.270.50">
    <property type="match status" value="1"/>
</dbReference>
<reference evidence="2" key="1">
    <citation type="journal article" date="2019" name="Int. J. Syst. Evol. Microbiol.">
        <title>The Global Catalogue of Microorganisms (GCM) 10K type strain sequencing project: providing services to taxonomists for standard genome sequencing and annotation.</title>
        <authorList>
            <consortium name="The Broad Institute Genomics Platform"/>
            <consortium name="The Broad Institute Genome Sequencing Center for Infectious Disease"/>
            <person name="Wu L."/>
            <person name="Ma J."/>
        </authorList>
    </citation>
    <scope>NUCLEOTIDE SEQUENCE [LARGE SCALE GENOMIC DNA]</scope>
    <source>
        <strain evidence="2">JCM 16929</strain>
    </source>
</reference>
<comment type="caution">
    <text evidence="1">The sequence shown here is derived from an EMBL/GenBank/DDBJ whole genome shotgun (WGS) entry which is preliminary data.</text>
</comment>
<accession>A0ABP6ZUH3</accession>
<dbReference type="Gene3D" id="2.120.10.70">
    <property type="entry name" value="Fucose-specific lectin"/>
    <property type="match status" value="3"/>
</dbReference>
<evidence type="ECO:0000313" key="2">
    <source>
        <dbReference type="Proteomes" id="UP001501490"/>
    </source>
</evidence>